<keyword evidence="3" id="KW-1185">Reference proteome</keyword>
<dbReference type="HOGENOM" id="CLU_125201_0_0_1"/>
<sequence length="186" mass="21278">MERNTQGDHLRKIKIVAQNFDNDSKSYGRRMERNTQVAKFVEHVQYRFLSSRGRVQIYMQRTALFTNPFSKSFKQLDLSSHRMSHLQKADYSDSISSAANAYPQNQSASDLPHNLGGKESNNPSNPSSLTKLTRFSNDVTADGHPYAVEKIREDSSGTVTQRQQLPLHLTRCEFYQSFLKAQISML</sequence>
<dbReference type="AlphaFoldDB" id="A0A0E0HKD9"/>
<name>A0A0E0HKD9_ORYNI</name>
<reference evidence="2" key="1">
    <citation type="submission" date="2015-04" db="UniProtKB">
        <authorList>
            <consortium name="EnsemblPlants"/>
        </authorList>
    </citation>
    <scope>IDENTIFICATION</scope>
    <source>
        <strain evidence="2">SL10</strain>
    </source>
</reference>
<feature type="compositionally biased region" description="Polar residues" evidence="1">
    <location>
        <begin position="119"/>
        <end position="130"/>
    </location>
</feature>
<dbReference type="Gramene" id="ONIVA06G02260.1">
    <property type="protein sequence ID" value="ONIVA06G02260.1"/>
    <property type="gene ID" value="ONIVA06G02260"/>
</dbReference>
<reference evidence="2" key="2">
    <citation type="submission" date="2018-04" db="EMBL/GenBank/DDBJ databases">
        <title>OnivRS2 (Oryza nivara Reference Sequence Version 2).</title>
        <authorList>
            <person name="Zhang J."/>
            <person name="Kudrna D."/>
            <person name="Lee S."/>
            <person name="Talag J."/>
            <person name="Rajasekar S."/>
            <person name="Welchert J."/>
            <person name="Hsing Y.-I."/>
            <person name="Wing R.A."/>
        </authorList>
    </citation>
    <scope>NUCLEOTIDE SEQUENCE [LARGE SCALE GENOMIC DNA]</scope>
    <source>
        <strain evidence="2">SL10</strain>
    </source>
</reference>
<accession>A0A0E0HKD9</accession>
<dbReference type="Proteomes" id="UP000006591">
    <property type="component" value="Chromosome 6"/>
</dbReference>
<protein>
    <submittedName>
        <fullName evidence="2">Uncharacterized protein</fullName>
    </submittedName>
</protein>
<dbReference type="OMA" id="MERNTQG"/>
<organism evidence="2">
    <name type="scientific">Oryza nivara</name>
    <name type="common">Indian wild rice</name>
    <name type="synonym">Oryza sativa f. spontanea</name>
    <dbReference type="NCBI Taxonomy" id="4536"/>
    <lineage>
        <taxon>Eukaryota</taxon>
        <taxon>Viridiplantae</taxon>
        <taxon>Streptophyta</taxon>
        <taxon>Embryophyta</taxon>
        <taxon>Tracheophyta</taxon>
        <taxon>Spermatophyta</taxon>
        <taxon>Magnoliopsida</taxon>
        <taxon>Liliopsida</taxon>
        <taxon>Poales</taxon>
        <taxon>Poaceae</taxon>
        <taxon>BOP clade</taxon>
        <taxon>Oryzoideae</taxon>
        <taxon>Oryzeae</taxon>
        <taxon>Oryzinae</taxon>
        <taxon>Oryza</taxon>
    </lineage>
</organism>
<evidence type="ECO:0000313" key="3">
    <source>
        <dbReference type="Proteomes" id="UP000006591"/>
    </source>
</evidence>
<dbReference type="EnsemblPlants" id="ONIVA06G02260.1">
    <property type="protein sequence ID" value="ONIVA06G02260.1"/>
    <property type="gene ID" value="ONIVA06G02260"/>
</dbReference>
<evidence type="ECO:0000313" key="2">
    <source>
        <dbReference type="EnsemblPlants" id="ONIVA06G02260.1"/>
    </source>
</evidence>
<feature type="region of interest" description="Disordered" evidence="1">
    <location>
        <begin position="104"/>
        <end position="130"/>
    </location>
</feature>
<proteinExistence type="predicted"/>
<evidence type="ECO:0000256" key="1">
    <source>
        <dbReference type="SAM" id="MobiDB-lite"/>
    </source>
</evidence>